<dbReference type="Pfam" id="PF15924">
    <property type="entry name" value="ALG11_N"/>
    <property type="match status" value="1"/>
</dbReference>
<proteinExistence type="inferred from homology"/>
<dbReference type="EC" id="2.4.1.131" evidence="4"/>
<evidence type="ECO:0000313" key="17">
    <source>
        <dbReference type="EMBL" id="EYC21123.1"/>
    </source>
</evidence>
<evidence type="ECO:0000256" key="9">
    <source>
        <dbReference type="ARBA" id="ARBA00022824"/>
    </source>
</evidence>
<evidence type="ECO:0000256" key="6">
    <source>
        <dbReference type="ARBA" id="ARBA00022676"/>
    </source>
</evidence>
<sequence>MIDLVSRREQSYNNADFIVQSNILSHAKLAYYRLFAFFYGLAGQAAEVVMVNGSWTGGHIKRIWRRNDVSIVFPPCDVSSFLTLEQNAEDNTVAFGVSMQSQGQQNRVYHALKHTAVRELYELRFHLSCYIWSNIIMLDKKQGLFAEDRIVRIMSIGQIRPEKNHRMQIEVLRMVKKELEKRGDGTEVELTIAGGCRNAEDQSRVRKLKEYSKECNVDSNINWKLNVAYEELFDALSESLISIHTMWNEHFGISVVEGMAAGTIMLAHDSGGPQLDILQPIDGKKQELPLGFLAATKEGEVVGIVRCMLFGALIILCSPLLQGIPSELRN</sequence>
<dbReference type="GO" id="GO:0006487">
    <property type="term" value="P:protein N-linked glycosylation"/>
    <property type="evidence" value="ECO:0007669"/>
    <property type="project" value="TreeGrafter"/>
</dbReference>
<keyword evidence="10" id="KW-1133">Transmembrane helix</keyword>
<dbReference type="GO" id="GO:0005789">
    <property type="term" value="C:endoplasmic reticulum membrane"/>
    <property type="evidence" value="ECO:0007669"/>
    <property type="project" value="UniProtKB-SubCell"/>
</dbReference>
<gene>
    <name evidence="17" type="primary">Acey_s0020.g230</name>
    <name evidence="17" type="ORF">Y032_0020g230</name>
</gene>
<feature type="domain" description="Glycosyl transferase family 1" evidence="15">
    <location>
        <begin position="152"/>
        <end position="273"/>
    </location>
</feature>
<keyword evidence="6" id="KW-0328">Glycosyltransferase</keyword>
<dbReference type="STRING" id="53326.A0A016V329"/>
<comment type="pathway">
    <text evidence="2">Protein modification; protein glycosylation.</text>
</comment>
<comment type="catalytic activity">
    <reaction evidence="13">
        <text>an alpha-D-Man-(1-&gt;3)-[alpha-D-Man-(1-&gt;6)]-beta-D-Man-(1-&gt;4)-beta-D-GlcNAc-(1-&gt;4)-alpha-D-GlcNAc-diphospho-di-trans,poly-cis-dolichol + 2 GDP-alpha-D-mannose = an alpha-D-Man-(1-&gt;2)-alpha-D-Man-(1-&gt;2)-alpha-D-Man-(1-&gt;3)-[alpha-D-Man-(1-&gt;6)]-beta-D-Man-(1-&gt;4)-beta-D-GlcNAc-(1-&gt;4)-alpha-D-GlcNAc-diphospho-di-trans,poly-cis-dolichol + 2 GDP + 2 H(+)</text>
        <dbReference type="Rhea" id="RHEA:29523"/>
        <dbReference type="Rhea" id="RHEA-COMP:19515"/>
        <dbReference type="Rhea" id="RHEA-COMP:19516"/>
        <dbReference type="ChEBI" id="CHEBI:15378"/>
        <dbReference type="ChEBI" id="CHEBI:57527"/>
        <dbReference type="ChEBI" id="CHEBI:58189"/>
        <dbReference type="ChEBI" id="CHEBI:132511"/>
        <dbReference type="ChEBI" id="CHEBI:132515"/>
        <dbReference type="EC" id="2.4.1.131"/>
    </reaction>
    <physiologicalReaction direction="left-to-right" evidence="13">
        <dbReference type="Rhea" id="RHEA:29524"/>
    </physiologicalReaction>
</comment>
<dbReference type="InterPro" id="IPR001296">
    <property type="entry name" value="Glyco_trans_1"/>
</dbReference>
<evidence type="ECO:0000256" key="2">
    <source>
        <dbReference type="ARBA" id="ARBA00004922"/>
    </source>
</evidence>
<keyword evidence="8" id="KW-0812">Transmembrane</keyword>
<name>A0A016V329_9BILA</name>
<dbReference type="PANTHER" id="PTHR45919:SF1">
    <property type="entry name" value="GDP-MAN:MAN(3)GLCNAC(2)-PP-DOL ALPHA-1,2-MANNOSYLTRANSFERASE"/>
    <property type="match status" value="1"/>
</dbReference>
<protein>
    <recommendedName>
        <fullName evidence="5">GDP-Man:Man(3)GlcNAc(2)-PP-Dol alpha-1,2-mannosyltransferase</fullName>
        <ecNumber evidence="4">2.4.1.131</ecNumber>
    </recommendedName>
    <alternativeName>
        <fullName evidence="12">Asparagine-linked glycosylation protein 11 homolog</fullName>
    </alternativeName>
</protein>
<keyword evidence="18" id="KW-1185">Reference proteome</keyword>
<evidence type="ECO:0000256" key="8">
    <source>
        <dbReference type="ARBA" id="ARBA00022692"/>
    </source>
</evidence>
<evidence type="ECO:0000256" key="3">
    <source>
        <dbReference type="ARBA" id="ARBA00009481"/>
    </source>
</evidence>
<evidence type="ECO:0000256" key="7">
    <source>
        <dbReference type="ARBA" id="ARBA00022679"/>
    </source>
</evidence>
<evidence type="ECO:0000256" key="12">
    <source>
        <dbReference type="ARBA" id="ARBA00032517"/>
    </source>
</evidence>
<evidence type="ECO:0000259" key="16">
    <source>
        <dbReference type="Pfam" id="PF15924"/>
    </source>
</evidence>
<dbReference type="OrthoDB" id="2276068at2759"/>
<dbReference type="SUPFAM" id="SSF53756">
    <property type="entry name" value="UDP-Glycosyltransferase/glycogen phosphorylase"/>
    <property type="match status" value="1"/>
</dbReference>
<comment type="similarity">
    <text evidence="3">Belongs to the glycosyltransferase group 1 family. Glycosyltransferase 4 subfamily.</text>
</comment>
<organism evidence="17 18">
    <name type="scientific">Ancylostoma ceylanicum</name>
    <dbReference type="NCBI Taxonomy" id="53326"/>
    <lineage>
        <taxon>Eukaryota</taxon>
        <taxon>Metazoa</taxon>
        <taxon>Ecdysozoa</taxon>
        <taxon>Nematoda</taxon>
        <taxon>Chromadorea</taxon>
        <taxon>Rhabditida</taxon>
        <taxon>Rhabditina</taxon>
        <taxon>Rhabditomorpha</taxon>
        <taxon>Strongyloidea</taxon>
        <taxon>Ancylostomatidae</taxon>
        <taxon>Ancylostomatinae</taxon>
        <taxon>Ancylostoma</taxon>
    </lineage>
</organism>
<feature type="domain" description="ALG11 mannosyltransferase N-terminal" evidence="16">
    <location>
        <begin position="1"/>
        <end position="64"/>
    </location>
</feature>
<evidence type="ECO:0000256" key="14">
    <source>
        <dbReference type="ARBA" id="ARBA00045128"/>
    </source>
</evidence>
<keyword evidence="11" id="KW-0472">Membrane</keyword>
<dbReference type="Proteomes" id="UP000024635">
    <property type="component" value="Unassembled WGS sequence"/>
</dbReference>
<comment type="caution">
    <text evidence="17">The sequence shown here is derived from an EMBL/GenBank/DDBJ whole genome shotgun (WGS) entry which is preliminary data.</text>
</comment>
<dbReference type="Pfam" id="PF00534">
    <property type="entry name" value="Glycos_transf_1"/>
    <property type="match status" value="1"/>
</dbReference>
<reference evidence="18" key="1">
    <citation type="journal article" date="2015" name="Nat. Genet.">
        <title>The genome and transcriptome of the zoonotic hookworm Ancylostoma ceylanicum identify infection-specific gene families.</title>
        <authorList>
            <person name="Schwarz E.M."/>
            <person name="Hu Y."/>
            <person name="Antoshechkin I."/>
            <person name="Miller M.M."/>
            <person name="Sternberg P.W."/>
            <person name="Aroian R.V."/>
        </authorList>
    </citation>
    <scope>NUCLEOTIDE SEQUENCE</scope>
    <source>
        <strain evidence="18">HY135</strain>
    </source>
</reference>
<evidence type="ECO:0000256" key="1">
    <source>
        <dbReference type="ARBA" id="ARBA00004389"/>
    </source>
</evidence>
<dbReference type="InterPro" id="IPR038013">
    <property type="entry name" value="ALG11"/>
</dbReference>
<comment type="function">
    <text evidence="14">GDP-Man:Man(3)GlcNAc(2)-PP-Dol alpha-1,2-mannosyltransferase that operates in the biosynthetic pathway of dolichol-linked oligosaccharides, the glycan precursors employed in protein asparagine (N)-glycosylation. The assembly of dolichol-linked oligosaccharides begins on the cytosolic side of the endoplasmic reticulum membrane and finishes in its lumen. The sequential addition of sugars to dolichol pyrophosphate produces dolichol-linked oligosaccharides containing fourteen sugars, including two GlcNAcs, nine mannoses and three glucoses. Once assembled, the oligosaccharide is transferred from the lipid to nascent proteins by oligosaccharyltransferases. Catalyzes, on the cytoplasmic face of the endoplasmic reticulum, the addition of the fourth and fifth mannose residues to the dolichol-linked oligosaccharide chain, to produce Man(5)GlcNAc(2)-PP-dolichol core oligosaccharide. Man(5)GlcNAc(2)-PP-dolichol is a substrate for ALG3, the following enzyme in the biosynthetic pathway.</text>
</comment>
<evidence type="ECO:0000259" key="15">
    <source>
        <dbReference type="Pfam" id="PF00534"/>
    </source>
</evidence>
<dbReference type="GO" id="GO:0004377">
    <property type="term" value="F:GDP-Man:Man(3)GlcNAc(2)-PP-Dol alpha-1,2-mannosyltransferase activity"/>
    <property type="evidence" value="ECO:0007669"/>
    <property type="project" value="UniProtKB-EC"/>
</dbReference>
<evidence type="ECO:0000256" key="13">
    <source>
        <dbReference type="ARBA" id="ARBA00045065"/>
    </source>
</evidence>
<accession>A0A016V329</accession>
<dbReference type="EMBL" id="JARK01001356">
    <property type="protein sequence ID" value="EYC21123.1"/>
    <property type="molecule type" value="Genomic_DNA"/>
</dbReference>
<evidence type="ECO:0000256" key="10">
    <source>
        <dbReference type="ARBA" id="ARBA00022989"/>
    </source>
</evidence>
<evidence type="ECO:0000313" key="18">
    <source>
        <dbReference type="Proteomes" id="UP000024635"/>
    </source>
</evidence>
<keyword evidence="9" id="KW-0256">Endoplasmic reticulum</keyword>
<dbReference type="Gene3D" id="3.40.50.2000">
    <property type="entry name" value="Glycogen Phosphorylase B"/>
    <property type="match status" value="1"/>
</dbReference>
<evidence type="ECO:0000256" key="5">
    <source>
        <dbReference type="ARBA" id="ARBA00022018"/>
    </source>
</evidence>
<keyword evidence="7" id="KW-0808">Transferase</keyword>
<evidence type="ECO:0000256" key="4">
    <source>
        <dbReference type="ARBA" id="ARBA00012645"/>
    </source>
</evidence>
<comment type="subcellular location">
    <subcellularLocation>
        <location evidence="1">Endoplasmic reticulum membrane</location>
        <topology evidence="1">Single-pass membrane protein</topology>
    </subcellularLocation>
</comment>
<dbReference type="AlphaFoldDB" id="A0A016V329"/>
<dbReference type="InterPro" id="IPR031814">
    <property type="entry name" value="ALG11_N"/>
</dbReference>
<evidence type="ECO:0000256" key="11">
    <source>
        <dbReference type="ARBA" id="ARBA00023136"/>
    </source>
</evidence>
<dbReference type="PANTHER" id="PTHR45919">
    <property type="entry name" value="GDP-MAN:MAN(3)GLCNAC(2)-PP-DOL ALPHA-1,2-MANNOSYLTRANSFERASE"/>
    <property type="match status" value="1"/>
</dbReference>